<gene>
    <name evidence="2" type="ORF">B0T18DRAFT_406772</name>
</gene>
<protein>
    <submittedName>
        <fullName evidence="2">Uncharacterized protein</fullName>
    </submittedName>
</protein>
<evidence type="ECO:0000313" key="2">
    <source>
        <dbReference type="EMBL" id="KAK0749468.1"/>
    </source>
</evidence>
<keyword evidence="3" id="KW-1185">Reference proteome</keyword>
<feature type="compositionally biased region" description="Low complexity" evidence="1">
    <location>
        <begin position="59"/>
        <end position="70"/>
    </location>
</feature>
<comment type="caution">
    <text evidence="2">The sequence shown here is derived from an EMBL/GenBank/DDBJ whole genome shotgun (WGS) entry which is preliminary data.</text>
</comment>
<dbReference type="EMBL" id="JAUKUD010000003">
    <property type="protein sequence ID" value="KAK0749468.1"/>
    <property type="molecule type" value="Genomic_DNA"/>
</dbReference>
<name>A0AA40F1H7_9PEZI</name>
<feature type="compositionally biased region" description="Basic residues" evidence="1">
    <location>
        <begin position="46"/>
        <end position="58"/>
    </location>
</feature>
<accession>A0AA40F1H7</accession>
<feature type="region of interest" description="Disordered" evidence="1">
    <location>
        <begin position="45"/>
        <end position="70"/>
    </location>
</feature>
<dbReference type="Proteomes" id="UP001172155">
    <property type="component" value="Unassembled WGS sequence"/>
</dbReference>
<proteinExistence type="predicted"/>
<evidence type="ECO:0000313" key="3">
    <source>
        <dbReference type="Proteomes" id="UP001172155"/>
    </source>
</evidence>
<organism evidence="2 3">
    <name type="scientific">Schizothecium vesticola</name>
    <dbReference type="NCBI Taxonomy" id="314040"/>
    <lineage>
        <taxon>Eukaryota</taxon>
        <taxon>Fungi</taxon>
        <taxon>Dikarya</taxon>
        <taxon>Ascomycota</taxon>
        <taxon>Pezizomycotina</taxon>
        <taxon>Sordariomycetes</taxon>
        <taxon>Sordariomycetidae</taxon>
        <taxon>Sordariales</taxon>
        <taxon>Schizotheciaceae</taxon>
        <taxon>Schizothecium</taxon>
    </lineage>
</organism>
<sequence>MNHGTLRHLWPRPRGATTTVASATTRCLSSSARCSKFFVPQQAMRAARKQQQKQKQKQQHQQGGTGLESLGSESQGILNLGLAAWARKNGIDVDVSKKMKPSKSKEGSQEMGVYVHYSLARHPSEYHMKDLVLTTPLTVKYMADYEHRTKHPLWLAQHASFNYPNIIRTTAMKKARRALLAALKRNHYLPNGKAFADDLVRGTELYGTIKVFVNEPLKTVNTPMAKLAALFNSLLNKDILLAMRRRVFKKLRPDRQSPASGPPSVVKRVSSANSRVTPRGLGYAQLGESLGL</sequence>
<feature type="region of interest" description="Disordered" evidence="1">
    <location>
        <begin position="252"/>
        <end position="273"/>
    </location>
</feature>
<dbReference type="AlphaFoldDB" id="A0AA40F1H7"/>
<evidence type="ECO:0000256" key="1">
    <source>
        <dbReference type="SAM" id="MobiDB-lite"/>
    </source>
</evidence>
<reference evidence="2" key="1">
    <citation type="submission" date="2023-06" db="EMBL/GenBank/DDBJ databases">
        <title>Genome-scale phylogeny and comparative genomics of the fungal order Sordariales.</title>
        <authorList>
            <consortium name="Lawrence Berkeley National Laboratory"/>
            <person name="Hensen N."/>
            <person name="Bonometti L."/>
            <person name="Westerberg I."/>
            <person name="Brannstrom I.O."/>
            <person name="Guillou S."/>
            <person name="Cros-Aarteil S."/>
            <person name="Calhoun S."/>
            <person name="Haridas S."/>
            <person name="Kuo A."/>
            <person name="Mondo S."/>
            <person name="Pangilinan J."/>
            <person name="Riley R."/>
            <person name="LaButti K."/>
            <person name="Andreopoulos B."/>
            <person name="Lipzen A."/>
            <person name="Chen C."/>
            <person name="Yanf M."/>
            <person name="Daum C."/>
            <person name="Ng V."/>
            <person name="Clum A."/>
            <person name="Steindorff A."/>
            <person name="Ohm R."/>
            <person name="Martin F."/>
            <person name="Silar P."/>
            <person name="Natvig D."/>
            <person name="Lalanne C."/>
            <person name="Gautier V."/>
            <person name="Ament-velasquez S.L."/>
            <person name="Kruys A."/>
            <person name="Hutchinson M.I."/>
            <person name="Powell A.J."/>
            <person name="Barry K."/>
            <person name="Miller A.N."/>
            <person name="Grigoriev I.V."/>
            <person name="Debuchy R."/>
            <person name="Gladieux P."/>
            <person name="Thoren M.H."/>
            <person name="Johannesson H."/>
        </authorList>
    </citation>
    <scope>NUCLEOTIDE SEQUENCE</scope>
    <source>
        <strain evidence="2">SMH3187-1</strain>
    </source>
</reference>